<keyword evidence="3" id="KW-1185">Reference proteome</keyword>
<feature type="region of interest" description="Disordered" evidence="1">
    <location>
        <begin position="229"/>
        <end position="272"/>
    </location>
</feature>
<proteinExistence type="predicted"/>
<dbReference type="GeneID" id="18929234"/>
<evidence type="ECO:0000256" key="1">
    <source>
        <dbReference type="SAM" id="MobiDB-lite"/>
    </source>
</evidence>
<feature type="compositionally biased region" description="Basic and acidic residues" evidence="1">
    <location>
        <begin position="153"/>
        <end position="168"/>
    </location>
</feature>
<dbReference type="OrthoDB" id="10371082at2759"/>
<feature type="region of interest" description="Disordered" evidence="1">
    <location>
        <begin position="136"/>
        <end position="209"/>
    </location>
</feature>
<feature type="region of interest" description="Disordered" evidence="1">
    <location>
        <begin position="16"/>
        <end position="40"/>
    </location>
</feature>
<dbReference type="Proteomes" id="UP000001072">
    <property type="component" value="Unassembled WGS sequence"/>
</dbReference>
<dbReference type="EMBL" id="GL883090">
    <property type="protein sequence ID" value="EGG12930.1"/>
    <property type="molecule type" value="Genomic_DNA"/>
</dbReference>
<accession>F4R4V9</accession>
<dbReference type="HOGENOM" id="CLU_607017_0_0_1"/>
<dbReference type="KEGG" id="mlr:MELLADRAFT_58793"/>
<dbReference type="VEuPathDB" id="FungiDB:MELLADRAFT_58793"/>
<sequence>MSLAYPAPISPIESRYHQSTFDPHSLPATRPKLSSVSLTSSRAPPIRSYKELFNTVTAKGGTMGSSRSECRNYTIPLDRSNQPTQAEVQYRLIKSSRRLVGGKMIYEETEAVQRFTYPARSNKRAVRFASSPTSSVFEIPSSREDSSMTNDYEGYHDGSYKNTNHREPSTPTALMSGTNRGRTRHDSLPRISQPQYSSHARPSPLPFRPHPDELYADVCLPSTVSGNLTSSYERHRNQSDATQCPSSQRELQRKLSTSGIDHSDHMRTEAERLSSCLLRRPAPPPMPQRPTTEFFLFSTTGSLPGFMILRQLGRINSRVLPEKIAQECIRKECESDERMSSTNAVIWFRSEIIEGTIPKKVRNLEPLPKFNYLFNPSRSGVVISHLSSRYTDTQFLEMRFNIEQGYQDSKALSFRSAYSKTSGCCYVTLVKVRDESDPQSFVSRVKLADKV</sequence>
<dbReference type="RefSeq" id="XP_007403868.1">
    <property type="nucleotide sequence ID" value="XM_007403806.1"/>
</dbReference>
<feature type="compositionally biased region" description="Basic and acidic residues" evidence="1">
    <location>
        <begin position="261"/>
        <end position="272"/>
    </location>
</feature>
<dbReference type="AlphaFoldDB" id="F4R4V9"/>
<evidence type="ECO:0000313" key="3">
    <source>
        <dbReference type="Proteomes" id="UP000001072"/>
    </source>
</evidence>
<evidence type="ECO:0000313" key="2">
    <source>
        <dbReference type="EMBL" id="EGG12930.1"/>
    </source>
</evidence>
<protein>
    <submittedName>
        <fullName evidence="2">Uncharacterized protein</fullName>
    </submittedName>
</protein>
<gene>
    <name evidence="2" type="ORF">MELLADRAFT_58793</name>
</gene>
<feature type="compositionally biased region" description="Polar residues" evidence="1">
    <location>
        <begin position="190"/>
        <end position="200"/>
    </location>
</feature>
<feature type="compositionally biased region" description="Polar residues" evidence="1">
    <location>
        <begin position="169"/>
        <end position="180"/>
    </location>
</feature>
<reference evidence="3" key="1">
    <citation type="journal article" date="2011" name="Proc. Natl. Acad. Sci. U.S.A.">
        <title>Obligate biotrophy features unraveled by the genomic analysis of rust fungi.</title>
        <authorList>
            <person name="Duplessis S."/>
            <person name="Cuomo C.A."/>
            <person name="Lin Y.-C."/>
            <person name="Aerts A."/>
            <person name="Tisserant E."/>
            <person name="Veneault-Fourrey C."/>
            <person name="Joly D.L."/>
            <person name="Hacquard S."/>
            <person name="Amselem J."/>
            <person name="Cantarel B.L."/>
            <person name="Chiu R."/>
            <person name="Coutinho P.M."/>
            <person name="Feau N."/>
            <person name="Field M."/>
            <person name="Frey P."/>
            <person name="Gelhaye E."/>
            <person name="Goldberg J."/>
            <person name="Grabherr M.G."/>
            <person name="Kodira C.D."/>
            <person name="Kohler A."/>
            <person name="Kuees U."/>
            <person name="Lindquist E.A."/>
            <person name="Lucas S.M."/>
            <person name="Mago R."/>
            <person name="Mauceli E."/>
            <person name="Morin E."/>
            <person name="Murat C."/>
            <person name="Pangilinan J.L."/>
            <person name="Park R."/>
            <person name="Pearson M."/>
            <person name="Quesneville H."/>
            <person name="Rouhier N."/>
            <person name="Sakthikumar S."/>
            <person name="Salamov A.A."/>
            <person name="Schmutz J."/>
            <person name="Selles B."/>
            <person name="Shapiro H."/>
            <person name="Tanguay P."/>
            <person name="Tuskan G.A."/>
            <person name="Henrissat B."/>
            <person name="Van de Peer Y."/>
            <person name="Rouze P."/>
            <person name="Ellis J.G."/>
            <person name="Dodds P.N."/>
            <person name="Schein J.E."/>
            <person name="Zhong S."/>
            <person name="Hamelin R.C."/>
            <person name="Grigoriev I.V."/>
            <person name="Szabo L.J."/>
            <person name="Martin F."/>
        </authorList>
    </citation>
    <scope>NUCLEOTIDE SEQUENCE [LARGE SCALE GENOMIC DNA]</scope>
    <source>
        <strain evidence="3">98AG31 / pathotype 3-4-7</strain>
    </source>
</reference>
<name>F4R4V9_MELLP</name>
<dbReference type="InParanoid" id="F4R4V9"/>
<feature type="compositionally biased region" description="Polar residues" evidence="1">
    <location>
        <begin position="239"/>
        <end position="260"/>
    </location>
</feature>
<organism evidence="3">
    <name type="scientific">Melampsora larici-populina (strain 98AG31 / pathotype 3-4-7)</name>
    <name type="common">Poplar leaf rust fungus</name>
    <dbReference type="NCBI Taxonomy" id="747676"/>
    <lineage>
        <taxon>Eukaryota</taxon>
        <taxon>Fungi</taxon>
        <taxon>Dikarya</taxon>
        <taxon>Basidiomycota</taxon>
        <taxon>Pucciniomycotina</taxon>
        <taxon>Pucciniomycetes</taxon>
        <taxon>Pucciniales</taxon>
        <taxon>Melampsoraceae</taxon>
        <taxon>Melampsora</taxon>
    </lineage>
</organism>